<keyword evidence="2" id="KW-1133">Transmembrane helix</keyword>
<feature type="region of interest" description="Disordered" evidence="1">
    <location>
        <begin position="134"/>
        <end position="162"/>
    </location>
</feature>
<keyword evidence="4" id="KW-1185">Reference proteome</keyword>
<keyword evidence="2" id="KW-0812">Transmembrane</keyword>
<dbReference type="AlphaFoldDB" id="A0AA88YRQ4"/>
<gene>
    <name evidence="3" type="ORF">FSP39_018329</name>
</gene>
<reference evidence="3" key="1">
    <citation type="submission" date="2019-08" db="EMBL/GenBank/DDBJ databases">
        <title>The improved chromosome-level genome for the pearl oyster Pinctada fucata martensii using PacBio sequencing and Hi-C.</title>
        <authorList>
            <person name="Zheng Z."/>
        </authorList>
    </citation>
    <scope>NUCLEOTIDE SEQUENCE</scope>
    <source>
        <strain evidence="3">ZZ-2019</strain>
        <tissue evidence="3">Adductor muscle</tissue>
    </source>
</reference>
<sequence length="182" mass="20701">MSPNITLFWGNDRGVLSLNNIRSTTVLVAALVTAVVVVGVLLGVIFCLFRRMRRLTTAEDSKNTQSHSNDENESRPRDLYEDSTARLSQHEYQEIDKVQLFRHNKVNDDDGNIENTYTEIIPDIDTNYVTLENDSSGKRQTGPEWISTHNTLDEPDNSQKESTGRVNLSFETDSTYFVLDKI</sequence>
<protein>
    <submittedName>
        <fullName evidence="3">Uncharacterized protein</fullName>
    </submittedName>
</protein>
<evidence type="ECO:0000313" key="3">
    <source>
        <dbReference type="EMBL" id="KAK3106353.1"/>
    </source>
</evidence>
<dbReference type="EMBL" id="VSWD01000003">
    <property type="protein sequence ID" value="KAK3106353.1"/>
    <property type="molecule type" value="Genomic_DNA"/>
</dbReference>
<accession>A0AA88YRQ4</accession>
<organism evidence="3 4">
    <name type="scientific">Pinctada imbricata</name>
    <name type="common">Atlantic pearl-oyster</name>
    <name type="synonym">Pinctada martensii</name>
    <dbReference type="NCBI Taxonomy" id="66713"/>
    <lineage>
        <taxon>Eukaryota</taxon>
        <taxon>Metazoa</taxon>
        <taxon>Spiralia</taxon>
        <taxon>Lophotrochozoa</taxon>
        <taxon>Mollusca</taxon>
        <taxon>Bivalvia</taxon>
        <taxon>Autobranchia</taxon>
        <taxon>Pteriomorphia</taxon>
        <taxon>Pterioida</taxon>
        <taxon>Pterioidea</taxon>
        <taxon>Pteriidae</taxon>
        <taxon>Pinctada</taxon>
    </lineage>
</organism>
<name>A0AA88YRQ4_PINIB</name>
<feature type="region of interest" description="Disordered" evidence="1">
    <location>
        <begin position="58"/>
        <end position="80"/>
    </location>
</feature>
<proteinExistence type="predicted"/>
<keyword evidence="2" id="KW-0472">Membrane</keyword>
<evidence type="ECO:0000256" key="2">
    <source>
        <dbReference type="SAM" id="Phobius"/>
    </source>
</evidence>
<evidence type="ECO:0000313" key="4">
    <source>
        <dbReference type="Proteomes" id="UP001186944"/>
    </source>
</evidence>
<dbReference type="Proteomes" id="UP001186944">
    <property type="component" value="Unassembled WGS sequence"/>
</dbReference>
<comment type="caution">
    <text evidence="3">The sequence shown here is derived from an EMBL/GenBank/DDBJ whole genome shotgun (WGS) entry which is preliminary data.</text>
</comment>
<feature type="transmembrane region" description="Helical" evidence="2">
    <location>
        <begin position="26"/>
        <end position="49"/>
    </location>
</feature>
<evidence type="ECO:0000256" key="1">
    <source>
        <dbReference type="SAM" id="MobiDB-lite"/>
    </source>
</evidence>